<organism evidence="1 2">
    <name type="scientific">Candidatus Pantoea deserta</name>
    <dbReference type="NCBI Taxonomy" id="1869313"/>
    <lineage>
        <taxon>Bacteria</taxon>
        <taxon>Pseudomonadati</taxon>
        <taxon>Pseudomonadota</taxon>
        <taxon>Gammaproteobacteria</taxon>
        <taxon>Enterobacterales</taxon>
        <taxon>Erwiniaceae</taxon>
        <taxon>Pantoea</taxon>
    </lineage>
</organism>
<accession>A0A3N4NXX9</accession>
<evidence type="ECO:0000313" key="2">
    <source>
        <dbReference type="Proteomes" id="UP000281332"/>
    </source>
</evidence>
<reference evidence="1 2" key="1">
    <citation type="submission" date="2018-11" db="EMBL/GenBank/DDBJ databases">
        <title>Whole genome sequencing of Pantoea sp. RIT388.</title>
        <authorList>
            <person name="Gan H.M."/>
            <person name="Hudson A.O."/>
        </authorList>
    </citation>
    <scope>NUCLEOTIDE SEQUENCE [LARGE SCALE GENOMIC DNA]</scope>
    <source>
        <strain evidence="1 2">RIT388</strain>
    </source>
</reference>
<sequence length="59" mass="7228">MHLFKIISSNCTLHFISYLVSEVKQRQFTPQKKDFNLMFLLEKHEIFRLKITTPFFKYT</sequence>
<keyword evidence="2" id="KW-1185">Reference proteome</keyword>
<gene>
    <name evidence="1" type="ORF">BBB56_10310</name>
</gene>
<protein>
    <submittedName>
        <fullName evidence="1">Uncharacterized protein</fullName>
    </submittedName>
</protein>
<proteinExistence type="predicted"/>
<dbReference type="AlphaFoldDB" id="A0A3N4NXX9"/>
<evidence type="ECO:0000313" key="1">
    <source>
        <dbReference type="EMBL" id="RPE01253.1"/>
    </source>
</evidence>
<dbReference type="Proteomes" id="UP000281332">
    <property type="component" value="Unassembled WGS sequence"/>
</dbReference>
<dbReference type="EMBL" id="RMVG01000006">
    <property type="protein sequence ID" value="RPE01253.1"/>
    <property type="molecule type" value="Genomic_DNA"/>
</dbReference>
<name>A0A3N4NXX9_9GAMM</name>
<comment type="caution">
    <text evidence="1">The sequence shown here is derived from an EMBL/GenBank/DDBJ whole genome shotgun (WGS) entry which is preliminary data.</text>
</comment>